<keyword evidence="4" id="KW-0808">Transferase</keyword>
<comment type="caution">
    <text evidence="4">The sequence shown here is derived from an EMBL/GenBank/DDBJ whole genome shotgun (WGS) entry which is preliminary data.</text>
</comment>
<proteinExistence type="inferred from homology"/>
<dbReference type="GO" id="GO:0016747">
    <property type="term" value="F:acyltransferase activity, transferring groups other than amino-acyl groups"/>
    <property type="evidence" value="ECO:0007669"/>
    <property type="project" value="InterPro"/>
</dbReference>
<dbReference type="PATRIC" id="fig|265726.11.peg.2851"/>
<gene>
    <name evidence="4" type="ORF">KY46_20240</name>
</gene>
<dbReference type="SUPFAM" id="SSF55729">
    <property type="entry name" value="Acyl-CoA N-acyltransferases (Nat)"/>
    <property type="match status" value="1"/>
</dbReference>
<evidence type="ECO:0000256" key="1">
    <source>
        <dbReference type="ARBA" id="ARBA00009623"/>
    </source>
</evidence>
<protein>
    <recommendedName>
        <fullName evidence="2">Protein ElaA</fullName>
    </recommendedName>
</protein>
<dbReference type="AlphaFoldDB" id="A0A0F5V7D3"/>
<organism evidence="4 5">
    <name type="scientific">Photobacterium halotolerans</name>
    <dbReference type="NCBI Taxonomy" id="265726"/>
    <lineage>
        <taxon>Bacteria</taxon>
        <taxon>Pseudomonadati</taxon>
        <taxon>Pseudomonadota</taxon>
        <taxon>Gammaproteobacteria</taxon>
        <taxon>Vibrionales</taxon>
        <taxon>Vibrionaceae</taxon>
        <taxon>Photobacterium</taxon>
    </lineage>
</organism>
<dbReference type="FunFam" id="3.40.630.30:FF:000035">
    <property type="entry name" value="GNAT family N-acetyltransferase"/>
    <property type="match status" value="1"/>
</dbReference>
<dbReference type="Pfam" id="PF13673">
    <property type="entry name" value="Acetyltransf_10"/>
    <property type="match status" value="1"/>
</dbReference>
<dbReference type="Gene3D" id="3.40.630.30">
    <property type="match status" value="1"/>
</dbReference>
<keyword evidence="5" id="KW-1185">Reference proteome</keyword>
<dbReference type="OrthoDB" id="9796171at2"/>
<dbReference type="EMBL" id="JWYV01000026">
    <property type="protein sequence ID" value="KKC98080.1"/>
    <property type="molecule type" value="Genomic_DNA"/>
</dbReference>
<evidence type="ECO:0000313" key="5">
    <source>
        <dbReference type="Proteomes" id="UP000033633"/>
    </source>
</evidence>
<evidence type="ECO:0000259" key="3">
    <source>
        <dbReference type="PROSITE" id="PS51186"/>
    </source>
</evidence>
<evidence type="ECO:0000256" key="2">
    <source>
        <dbReference type="ARBA" id="ARBA00072224"/>
    </source>
</evidence>
<dbReference type="RefSeq" id="WP_046222407.1">
    <property type="nucleotide sequence ID" value="NZ_JWYV01000026.1"/>
</dbReference>
<comment type="similarity">
    <text evidence="1">Belongs to the UPF0039 (ElaA) family.</text>
</comment>
<sequence length="154" mass="17364">MQWQCLRFDQLTTDQLYDIMKLRVDVFVVEQHCPYPELDGHDKAQDVHHLIAYDKGTLMAYLRLLPAGTTYDCVSIGRVITAEAARGKGMGNNLLTQGLAYAEQLWPGQDIEIGAQSHLQSYYGRFGFEPSSDEYLEDGIPHIDMRLTKNPAAA</sequence>
<dbReference type="Proteomes" id="UP000033633">
    <property type="component" value="Unassembled WGS sequence"/>
</dbReference>
<evidence type="ECO:0000313" key="4">
    <source>
        <dbReference type="EMBL" id="KKC98080.1"/>
    </source>
</evidence>
<dbReference type="STRING" id="265726.KY46_20240"/>
<dbReference type="InterPro" id="IPR016181">
    <property type="entry name" value="Acyl_CoA_acyltransferase"/>
</dbReference>
<dbReference type="PROSITE" id="PS51186">
    <property type="entry name" value="GNAT"/>
    <property type="match status" value="1"/>
</dbReference>
<feature type="domain" description="N-acetyltransferase" evidence="3">
    <location>
        <begin position="6"/>
        <end position="150"/>
    </location>
</feature>
<accession>A0A0F5V7D3</accession>
<name>A0A0F5V7D3_9GAMM</name>
<reference evidence="4 5" key="1">
    <citation type="submission" date="2014-12" db="EMBL/GenBank/DDBJ databases">
        <title>Mercury Reductase activity and rhizosphere competence traits in the genome of root associated Photobacterium halotolerans MELD1.</title>
        <authorList>
            <person name="Mathew D.C."/>
            <person name="Huang C.-C."/>
        </authorList>
    </citation>
    <scope>NUCLEOTIDE SEQUENCE [LARGE SCALE GENOMIC DNA]</scope>
    <source>
        <strain evidence="4 5">MELD1</strain>
    </source>
</reference>
<dbReference type="InterPro" id="IPR000182">
    <property type="entry name" value="GNAT_dom"/>
</dbReference>